<dbReference type="InterPro" id="IPR006104">
    <property type="entry name" value="Glyco_hydro_2_N"/>
</dbReference>
<dbReference type="InterPro" id="IPR006101">
    <property type="entry name" value="Glyco_hydro_2"/>
</dbReference>
<organism evidence="8 9">
    <name type="scientific">Discostella pseudostelligera</name>
    <dbReference type="NCBI Taxonomy" id="259834"/>
    <lineage>
        <taxon>Eukaryota</taxon>
        <taxon>Sar</taxon>
        <taxon>Stramenopiles</taxon>
        <taxon>Ochrophyta</taxon>
        <taxon>Bacillariophyta</taxon>
        <taxon>Coscinodiscophyceae</taxon>
        <taxon>Thalassiosirophycidae</taxon>
        <taxon>Stephanodiscales</taxon>
        <taxon>Stephanodiscaceae</taxon>
        <taxon>Discostella</taxon>
    </lineage>
</organism>
<name>A0ABD3MA76_9STRA</name>
<dbReference type="Gene3D" id="2.60.120.260">
    <property type="entry name" value="Galactose-binding domain-like"/>
    <property type="match status" value="1"/>
</dbReference>
<dbReference type="Proteomes" id="UP001530293">
    <property type="component" value="Unassembled WGS sequence"/>
</dbReference>
<accession>A0ABD3MA76</accession>
<evidence type="ECO:0000256" key="4">
    <source>
        <dbReference type="ARBA" id="ARBA00022801"/>
    </source>
</evidence>
<dbReference type="InterPro" id="IPR013783">
    <property type="entry name" value="Ig-like_fold"/>
</dbReference>
<dbReference type="InterPro" id="IPR023230">
    <property type="entry name" value="Glyco_hydro_2_CS"/>
</dbReference>
<dbReference type="InterPro" id="IPR036156">
    <property type="entry name" value="Beta-gal/glucu_dom_sf"/>
</dbReference>
<proteinExistence type="inferred from homology"/>
<dbReference type="Pfam" id="PF02837">
    <property type="entry name" value="Glyco_hydro_2_N"/>
    <property type="match status" value="1"/>
</dbReference>
<keyword evidence="5" id="KW-0326">Glycosidase</keyword>
<dbReference type="InterPro" id="IPR017853">
    <property type="entry name" value="GH"/>
</dbReference>
<dbReference type="FunFam" id="3.20.20.80:FF:000018">
    <property type="entry name" value="Beta-galactosidase"/>
    <property type="match status" value="1"/>
</dbReference>
<dbReference type="SUPFAM" id="SSF49303">
    <property type="entry name" value="beta-Galactosidase/glucuronidase domain"/>
    <property type="match status" value="2"/>
</dbReference>
<dbReference type="InterPro" id="IPR032312">
    <property type="entry name" value="LacZ_4"/>
</dbReference>
<sequence>MTEAAPPVMRMLDLNAHCGGGGIVGPNAWENPSLTGMHRLPPHSKNIRKMAHAYYDYRICDPDTQQRHYPSGPQPCVCLDSPGRGAGCVKSYANIADFTDSWSGRDEELRSEHGWKFRLFPDPKSIPANYILPAASVTTDELTFCKNSIKVPSNWTMDVPSHQNCCGVYDPPRYTNVQMPFDVLYPHVPESNPTGVYRLEFSALPLGWLMNDVNGTQVRRRVVLHLAGVEACFFVYMNGHFVGMGKDSRLPSEFDVTPCINHHSDEGGEGPTVGNAGGAEKNTLVIVVLKWCDGTFLEQQDHWRGMAGIHRSVFLYSTPANAFIEDVFCRASITNLKQQADSKSFPPLHKGLLEIQARIGRDDRSRVRGRNIYYNEQIECARSDGVTYRLVFQVFDLNWTPLFKVPIDPTDKGNTAVKDAHFRSNLISFKVDVPGNILAWSDERPTLYRLRATLVRIDPIAANVTSEIDVYNCYIGFRNIEIANRSLLMNGQPVMIKGVNRHDHSSTLGKAISLDDIRTDLRMMKEFNFNAIRTSHYPNDPFLYELADKFGLYVIDEANIECHGHYDMICREHVFALAMLDRVQRMVVRDQNHACIIGWSLGNEAGYSMNHKMLYGWIKGYDNSRFVHYEGSIRPIWGQLPHVYDRSDSAQGTDIICPMYPTIREMAEWADEIAPRIHENRPFIVCEYAHAMGNSSGSLSDYWSVIKEKHSKGLQGGFIWDWCDQGLLQVDKGESRLYDRHWHKYGGDFSDEPNDRNFCCNGMVDPERRPHPAMYEFKKCVQPIDFQLICSRKDGDQFELTLRVHNRRYFENLNDLVGKWSLTIGGYCIESGACSVQDILPQTSRDVTLADVASILGAGKWKDWVDAEIHLNVYAIMQRNVDSMELSDRVAIEQFSIHDLLAPSTKVPRSVPYYFKKMLNAPHHHSARVEKEGNGVKLSANGFIVRFKANAGFEYSQHGSNKYLVWDVTPNLFRAATDNDGVKLLAHQADDDSKPLGRWLRLGIDCISLEDVKIQINSKELYDQTCPSVLTSATIYAHPGKNAYKGIAVAERIAASLHGKCQRVKLGEFQVRVTMHDNGCVFVETTIRLDEHLADIPRVGIQFSIPNTLQTISSFSDGLFENYCDRRLAAHACIHRTLIEDYPRTYVVPQEQGSKMNMRWLFLSEDDGSIYDYGEKKRNARMDSSSEFDLENKIENAVAGKRGILLVSSGNLSHFTVSRCTDTQMFQARHARASELNPSTDRIYVRLDAAQRGMGTGSCGPQTLPEYLVNGGKYEMSFWIKPIGFHSSK</sequence>
<dbReference type="PROSITE" id="PS00719">
    <property type="entry name" value="GLYCOSYL_HYDROL_F2_1"/>
    <property type="match status" value="1"/>
</dbReference>
<feature type="domain" description="Beta galactosidase small chain/" evidence="7">
    <location>
        <begin position="937"/>
        <end position="1281"/>
    </location>
</feature>
<evidence type="ECO:0000313" key="8">
    <source>
        <dbReference type="EMBL" id="KAL3759524.1"/>
    </source>
</evidence>
<protein>
    <recommendedName>
        <fullName evidence="3">beta-galactosidase</fullName>
        <ecNumber evidence="3">3.2.1.23</ecNumber>
    </recommendedName>
    <alternativeName>
        <fullName evidence="6">Lactase</fullName>
    </alternativeName>
</protein>
<comment type="catalytic activity">
    <reaction evidence="1">
        <text>Hydrolysis of terminal non-reducing beta-D-galactose residues in beta-D-galactosides.</text>
        <dbReference type="EC" id="3.2.1.23"/>
    </reaction>
</comment>
<dbReference type="InterPro" id="IPR011013">
    <property type="entry name" value="Gal_mutarotase_sf_dom"/>
</dbReference>
<reference evidence="8 9" key="1">
    <citation type="submission" date="2024-10" db="EMBL/GenBank/DDBJ databases">
        <title>Updated reference genomes for cyclostephanoid diatoms.</title>
        <authorList>
            <person name="Roberts W.R."/>
            <person name="Alverson A.J."/>
        </authorList>
    </citation>
    <scope>NUCLEOTIDE SEQUENCE [LARGE SCALE GENOMIC DNA]</scope>
    <source>
        <strain evidence="8 9">AJA232-27</strain>
    </source>
</reference>
<comment type="similarity">
    <text evidence="2">Belongs to the glycosyl hydrolase 2 family.</text>
</comment>
<dbReference type="Gene3D" id="2.60.40.10">
    <property type="entry name" value="Immunoglobulins"/>
    <property type="match status" value="1"/>
</dbReference>
<dbReference type="GO" id="GO:0004565">
    <property type="term" value="F:beta-galactosidase activity"/>
    <property type="evidence" value="ECO:0007669"/>
    <property type="project" value="UniProtKB-EC"/>
</dbReference>
<dbReference type="Pfam" id="PF16353">
    <property type="entry name" value="LacZ_4"/>
    <property type="match status" value="1"/>
</dbReference>
<evidence type="ECO:0000256" key="3">
    <source>
        <dbReference type="ARBA" id="ARBA00012756"/>
    </source>
</evidence>
<gene>
    <name evidence="8" type="ORF">ACHAWU_000823</name>
</gene>
<dbReference type="Gene3D" id="3.20.20.80">
    <property type="entry name" value="Glycosidases"/>
    <property type="match status" value="1"/>
</dbReference>
<dbReference type="InterPro" id="IPR014718">
    <property type="entry name" value="GH-type_carb-bd"/>
</dbReference>
<dbReference type="Gene3D" id="2.70.98.10">
    <property type="match status" value="1"/>
</dbReference>
<evidence type="ECO:0000256" key="2">
    <source>
        <dbReference type="ARBA" id="ARBA00007401"/>
    </source>
</evidence>
<evidence type="ECO:0000256" key="6">
    <source>
        <dbReference type="ARBA" id="ARBA00032230"/>
    </source>
</evidence>
<dbReference type="EC" id="3.2.1.23" evidence="3"/>
<dbReference type="PRINTS" id="PR00132">
    <property type="entry name" value="GLHYDRLASE2"/>
</dbReference>
<comment type="caution">
    <text evidence="8">The sequence shown here is derived from an EMBL/GenBank/DDBJ whole genome shotgun (WGS) entry which is preliminary data.</text>
</comment>
<keyword evidence="9" id="KW-1185">Reference proteome</keyword>
<dbReference type="SMART" id="SM01038">
    <property type="entry name" value="Bgal_small_N"/>
    <property type="match status" value="1"/>
</dbReference>
<keyword evidence="4" id="KW-0378">Hydrolase</keyword>
<evidence type="ECO:0000256" key="1">
    <source>
        <dbReference type="ARBA" id="ARBA00001412"/>
    </source>
</evidence>
<evidence type="ECO:0000256" key="5">
    <source>
        <dbReference type="ARBA" id="ARBA00023295"/>
    </source>
</evidence>
<dbReference type="SUPFAM" id="SSF49785">
    <property type="entry name" value="Galactose-binding domain-like"/>
    <property type="match status" value="1"/>
</dbReference>
<dbReference type="Pfam" id="PF02836">
    <property type="entry name" value="Glyco_hydro_2_C"/>
    <property type="match status" value="1"/>
</dbReference>
<dbReference type="SUPFAM" id="SSF74650">
    <property type="entry name" value="Galactose mutarotase-like"/>
    <property type="match status" value="1"/>
</dbReference>
<dbReference type="InterPro" id="IPR006103">
    <property type="entry name" value="Glyco_hydro_2_cat"/>
</dbReference>
<dbReference type="PANTHER" id="PTHR46323:SF2">
    <property type="entry name" value="BETA-GALACTOSIDASE"/>
    <property type="match status" value="1"/>
</dbReference>
<dbReference type="InterPro" id="IPR050347">
    <property type="entry name" value="Bact_Beta-galactosidase"/>
</dbReference>
<evidence type="ECO:0000259" key="7">
    <source>
        <dbReference type="SMART" id="SM01038"/>
    </source>
</evidence>
<dbReference type="InterPro" id="IPR004199">
    <property type="entry name" value="B-gal_small/dom_5"/>
</dbReference>
<dbReference type="EMBL" id="JALLBG020000200">
    <property type="protein sequence ID" value="KAL3759524.1"/>
    <property type="molecule type" value="Genomic_DNA"/>
</dbReference>
<dbReference type="SUPFAM" id="SSF51445">
    <property type="entry name" value="(Trans)glycosidases"/>
    <property type="match status" value="1"/>
</dbReference>
<evidence type="ECO:0000313" key="9">
    <source>
        <dbReference type="Proteomes" id="UP001530293"/>
    </source>
</evidence>
<dbReference type="PANTHER" id="PTHR46323">
    <property type="entry name" value="BETA-GALACTOSIDASE"/>
    <property type="match status" value="1"/>
</dbReference>
<dbReference type="Pfam" id="PF02929">
    <property type="entry name" value="Bgal_small_N"/>
    <property type="match status" value="1"/>
</dbReference>
<dbReference type="InterPro" id="IPR008979">
    <property type="entry name" value="Galactose-bd-like_sf"/>
</dbReference>